<comment type="caution">
    <text evidence="3">The sequence shown here is derived from an EMBL/GenBank/DDBJ whole genome shotgun (WGS) entry which is preliminary data.</text>
</comment>
<evidence type="ECO:0000313" key="4">
    <source>
        <dbReference type="Proteomes" id="UP001215598"/>
    </source>
</evidence>
<accession>A0AAD7HXV9</accession>
<organism evidence="3 4">
    <name type="scientific">Mycena metata</name>
    <dbReference type="NCBI Taxonomy" id="1033252"/>
    <lineage>
        <taxon>Eukaryota</taxon>
        <taxon>Fungi</taxon>
        <taxon>Dikarya</taxon>
        <taxon>Basidiomycota</taxon>
        <taxon>Agaricomycotina</taxon>
        <taxon>Agaricomycetes</taxon>
        <taxon>Agaricomycetidae</taxon>
        <taxon>Agaricales</taxon>
        <taxon>Marasmiineae</taxon>
        <taxon>Mycenaceae</taxon>
        <taxon>Mycena</taxon>
    </lineage>
</organism>
<sequence>MSPLRYKISIREETMTSSTNDLSVTSSSTPSSTHKAPVDPKFIPWLAVAVLLCCVMAGIFFSLRSRLAYLRRRKAAQTRWMEEERRASTETLLHPGWRKQPFVVSIPAPAYTAVGDNIAPGQEDAVFRTTRDQRRALYVLYKPIAQSQSPPSPRFYW</sequence>
<gene>
    <name evidence="3" type="ORF">B0H16DRAFT_1734088</name>
</gene>
<proteinExistence type="predicted"/>
<evidence type="ECO:0000256" key="2">
    <source>
        <dbReference type="SAM" id="Phobius"/>
    </source>
</evidence>
<dbReference type="AlphaFoldDB" id="A0AAD7HXV9"/>
<keyword evidence="2" id="KW-0812">Transmembrane</keyword>
<reference evidence="3" key="1">
    <citation type="submission" date="2023-03" db="EMBL/GenBank/DDBJ databases">
        <title>Massive genome expansion in bonnet fungi (Mycena s.s.) driven by repeated elements and novel gene families across ecological guilds.</title>
        <authorList>
            <consortium name="Lawrence Berkeley National Laboratory"/>
            <person name="Harder C.B."/>
            <person name="Miyauchi S."/>
            <person name="Viragh M."/>
            <person name="Kuo A."/>
            <person name="Thoen E."/>
            <person name="Andreopoulos B."/>
            <person name="Lu D."/>
            <person name="Skrede I."/>
            <person name="Drula E."/>
            <person name="Henrissat B."/>
            <person name="Morin E."/>
            <person name="Kohler A."/>
            <person name="Barry K."/>
            <person name="LaButti K."/>
            <person name="Morin E."/>
            <person name="Salamov A."/>
            <person name="Lipzen A."/>
            <person name="Mereny Z."/>
            <person name="Hegedus B."/>
            <person name="Baldrian P."/>
            <person name="Stursova M."/>
            <person name="Weitz H."/>
            <person name="Taylor A."/>
            <person name="Grigoriev I.V."/>
            <person name="Nagy L.G."/>
            <person name="Martin F."/>
            <person name="Kauserud H."/>
        </authorList>
    </citation>
    <scope>NUCLEOTIDE SEQUENCE</scope>
    <source>
        <strain evidence="3">CBHHK182m</strain>
    </source>
</reference>
<dbReference type="EMBL" id="JARKIB010000163">
    <property type="protein sequence ID" value="KAJ7729791.1"/>
    <property type="molecule type" value="Genomic_DNA"/>
</dbReference>
<keyword evidence="2" id="KW-1133">Transmembrane helix</keyword>
<dbReference type="Proteomes" id="UP001215598">
    <property type="component" value="Unassembled WGS sequence"/>
</dbReference>
<keyword evidence="4" id="KW-1185">Reference proteome</keyword>
<evidence type="ECO:0000313" key="3">
    <source>
        <dbReference type="EMBL" id="KAJ7729791.1"/>
    </source>
</evidence>
<protein>
    <submittedName>
        <fullName evidence="3">Uncharacterized protein</fullName>
    </submittedName>
</protein>
<feature type="region of interest" description="Disordered" evidence="1">
    <location>
        <begin position="17"/>
        <end position="36"/>
    </location>
</feature>
<feature type="transmembrane region" description="Helical" evidence="2">
    <location>
        <begin position="42"/>
        <end position="63"/>
    </location>
</feature>
<name>A0AAD7HXV9_9AGAR</name>
<feature type="compositionally biased region" description="Low complexity" evidence="1">
    <location>
        <begin position="17"/>
        <end position="33"/>
    </location>
</feature>
<evidence type="ECO:0000256" key="1">
    <source>
        <dbReference type="SAM" id="MobiDB-lite"/>
    </source>
</evidence>
<keyword evidence="2" id="KW-0472">Membrane</keyword>